<protein>
    <submittedName>
        <fullName evidence="2">Thymidylate kinase</fullName>
    </submittedName>
</protein>
<dbReference type="GO" id="GO:0016301">
    <property type="term" value="F:kinase activity"/>
    <property type="evidence" value="ECO:0007669"/>
    <property type="project" value="UniProtKB-KW"/>
</dbReference>
<dbReference type="Proteomes" id="UP000828443">
    <property type="component" value="Segment"/>
</dbReference>
<name>A0AAE7WGT1_9CAUD</name>
<dbReference type="Gene3D" id="3.40.50.300">
    <property type="entry name" value="P-loop containing nucleotide triphosphate hydrolases"/>
    <property type="match status" value="1"/>
</dbReference>
<dbReference type="InterPro" id="IPR039430">
    <property type="entry name" value="Thymidylate_kin-like_dom"/>
</dbReference>
<dbReference type="EMBL" id="MZ348422">
    <property type="protein sequence ID" value="QYN80071.1"/>
    <property type="molecule type" value="Genomic_DNA"/>
</dbReference>
<dbReference type="Pfam" id="PF02223">
    <property type="entry name" value="Thymidylate_kin"/>
    <property type="match status" value="1"/>
</dbReference>
<evidence type="ECO:0000259" key="1">
    <source>
        <dbReference type="Pfam" id="PF02223"/>
    </source>
</evidence>
<reference evidence="2" key="1">
    <citation type="journal article" date="2021" name="Viruses">
        <title>Novel Viruses That Lyse Plant and Human Strains of Kosakonia cowanii.</title>
        <authorList>
            <person name="Petrzik K."/>
            <person name="Brazdova S."/>
            <person name="Krawczyk K."/>
        </authorList>
    </citation>
    <scope>NUCLEOTIDE SEQUENCE</scope>
</reference>
<keyword evidence="3" id="KW-1185">Reference proteome</keyword>
<organism evidence="2 3">
    <name type="scientific">Kosakonia phage Kc263</name>
    <dbReference type="NCBI Taxonomy" id="2863194"/>
    <lineage>
        <taxon>Viruses</taxon>
        <taxon>Duplodnaviria</taxon>
        <taxon>Heunggongvirae</taxon>
        <taxon>Uroviricota</taxon>
        <taxon>Caudoviricetes</taxon>
        <taxon>Chimalliviridae</taxon>
        <taxon>Branisovskavirus</taxon>
        <taxon>Branisovskavirus Kc263</taxon>
    </lineage>
</organism>
<dbReference type="GeneID" id="77953248"/>
<keyword evidence="2" id="KW-0418">Kinase</keyword>
<sequence>MKGKYGVIEGLDFAGKSELAKAVAERLGWALVSEPYTGNEHAAEVKRMNNANYLPKHYEMMMIIAGRIDCFNDVIAAHRDTGLISDRNVVSSMVYQSTEQFPLYDVLSMNDKALLLAGHDIYPDYLFFLDIPHSVFLDRLANCNRPIDEKDIWLKDKANWDTLRQKYLESLELMSLAGVTVHQIDEHTTVDEMVYLLGELKNK</sequence>
<keyword evidence="2" id="KW-0808">Transferase</keyword>
<dbReference type="SUPFAM" id="SSF52540">
    <property type="entry name" value="P-loop containing nucleoside triphosphate hydrolases"/>
    <property type="match status" value="1"/>
</dbReference>
<evidence type="ECO:0000313" key="2">
    <source>
        <dbReference type="EMBL" id="QYN80071.1"/>
    </source>
</evidence>
<dbReference type="KEGG" id="vg:77953248"/>
<proteinExistence type="predicted"/>
<dbReference type="RefSeq" id="YP_010676883.1">
    <property type="nucleotide sequence ID" value="NC_071015.1"/>
</dbReference>
<dbReference type="InterPro" id="IPR027417">
    <property type="entry name" value="P-loop_NTPase"/>
</dbReference>
<evidence type="ECO:0000313" key="3">
    <source>
        <dbReference type="Proteomes" id="UP000828443"/>
    </source>
</evidence>
<accession>A0AAE7WGT1</accession>
<feature type="domain" description="Thymidylate kinase-like" evidence="1">
    <location>
        <begin position="8"/>
        <end position="172"/>
    </location>
</feature>